<dbReference type="AlphaFoldDB" id="A0A433JNS2"/>
<gene>
    <name evidence="3" type="ORF">ELQ94_13345</name>
</gene>
<dbReference type="SUPFAM" id="SSF51735">
    <property type="entry name" value="NAD(P)-binding Rossmann-fold domains"/>
    <property type="match status" value="1"/>
</dbReference>
<keyword evidence="1" id="KW-1133">Transmembrane helix</keyword>
<dbReference type="InterPro" id="IPR001509">
    <property type="entry name" value="Epimerase_deHydtase"/>
</dbReference>
<dbReference type="Proteomes" id="UP000274909">
    <property type="component" value="Unassembled WGS sequence"/>
</dbReference>
<comment type="caution">
    <text evidence="3">The sequence shown here is derived from an EMBL/GenBank/DDBJ whole genome shotgun (WGS) entry which is preliminary data.</text>
</comment>
<organism evidence="3 4">
    <name type="scientific">Labedella endophytica</name>
    <dbReference type="NCBI Taxonomy" id="1523160"/>
    <lineage>
        <taxon>Bacteria</taxon>
        <taxon>Bacillati</taxon>
        <taxon>Actinomycetota</taxon>
        <taxon>Actinomycetes</taxon>
        <taxon>Micrococcales</taxon>
        <taxon>Microbacteriaceae</taxon>
        <taxon>Labedella</taxon>
    </lineage>
</organism>
<feature type="domain" description="NAD-dependent epimerase/dehydratase" evidence="2">
    <location>
        <begin position="12"/>
        <end position="213"/>
    </location>
</feature>
<dbReference type="Pfam" id="PF01370">
    <property type="entry name" value="Epimerase"/>
    <property type="match status" value="1"/>
</dbReference>
<feature type="transmembrane region" description="Helical" evidence="1">
    <location>
        <begin position="12"/>
        <end position="33"/>
    </location>
</feature>
<proteinExistence type="predicted"/>
<dbReference type="OrthoDB" id="4820988at2"/>
<dbReference type="Gene3D" id="3.40.50.720">
    <property type="entry name" value="NAD(P)-binding Rossmann-like Domain"/>
    <property type="match status" value="1"/>
</dbReference>
<sequence>MQVSRGGTMKAVILGGTGAIGAATALRLLGAGWSVDVTGRDPSAMPPELVNVGGRFHPIDRSDASAVGGLAADDTDLLVDLLAFSGPDVRALLPVMGAVGRTVLMSGRAVYTDPFGRHINSDEAPVFPVPIPEDNPTLDPAADDIDPFTREGYAPGKVAVEREALASGLEVTIIRPSKVHGPFARNARTRSVVERMTSGAAVIDIADGGRSIDHLTAAANAAALVETAAAGGLPGVVNGADPDPLTALEIFETIADVAGWTGELRPIVDDGDEERGHHPWRSRNPIVLDMTRAIAAGYEPAGTGRALLADEVEWVLRSQGGR</sequence>
<reference evidence="3 4" key="1">
    <citation type="submission" date="2018-12" db="EMBL/GenBank/DDBJ databases">
        <authorList>
            <person name="Li F."/>
        </authorList>
    </citation>
    <scope>NUCLEOTIDE SEQUENCE [LARGE SCALE GENOMIC DNA]</scope>
    <source>
        <strain evidence="3 4">EGI 6500705</strain>
    </source>
</reference>
<evidence type="ECO:0000313" key="3">
    <source>
        <dbReference type="EMBL" id="RUQ98018.1"/>
    </source>
</evidence>
<keyword evidence="4" id="KW-1185">Reference proteome</keyword>
<dbReference type="EMBL" id="RZGZ01000004">
    <property type="protein sequence ID" value="RUQ98018.1"/>
    <property type="molecule type" value="Genomic_DNA"/>
</dbReference>
<protein>
    <submittedName>
        <fullName evidence="3">Nucleoside-diphosphate sugar epimerase</fullName>
    </submittedName>
</protein>
<evidence type="ECO:0000259" key="2">
    <source>
        <dbReference type="Pfam" id="PF01370"/>
    </source>
</evidence>
<dbReference type="InterPro" id="IPR036291">
    <property type="entry name" value="NAD(P)-bd_dom_sf"/>
</dbReference>
<accession>A0A433JNS2</accession>
<evidence type="ECO:0000313" key="4">
    <source>
        <dbReference type="Proteomes" id="UP000274909"/>
    </source>
</evidence>
<keyword evidence="1" id="KW-0472">Membrane</keyword>
<evidence type="ECO:0000256" key="1">
    <source>
        <dbReference type="SAM" id="Phobius"/>
    </source>
</evidence>
<keyword evidence="1" id="KW-0812">Transmembrane</keyword>
<name>A0A433JNS2_9MICO</name>